<accession>A0ABR2XWT8</accession>
<dbReference type="Proteomes" id="UP001465668">
    <property type="component" value="Unassembled WGS sequence"/>
</dbReference>
<name>A0ABR2XWT8_9PEZI</name>
<evidence type="ECO:0000313" key="1">
    <source>
        <dbReference type="EMBL" id="KAK9778106.1"/>
    </source>
</evidence>
<comment type="caution">
    <text evidence="1">The sequence shown here is derived from an EMBL/GenBank/DDBJ whole genome shotgun (WGS) entry which is preliminary data.</text>
</comment>
<sequence length="160" mass="17444">MAAAASEKAPVEVVKNLAGLLRPVGWLQMAEVVTTPVASNTAAVSQYIGMLNTLYTNLYGHSDLNKSNLWGDLPKNMEEAGLKNVSEEILVGYGAAVQYSPVREKSLRTAVAGVPNFLAVLRAMPQNVWKEEWSDLHARLHQELAKGGGHVKYIVCWGQK</sequence>
<keyword evidence="1" id="KW-0808">Transferase</keyword>
<dbReference type="GO" id="GO:0008168">
    <property type="term" value="F:methyltransferase activity"/>
    <property type="evidence" value="ECO:0007669"/>
    <property type="project" value="UniProtKB-KW"/>
</dbReference>
<protein>
    <submittedName>
        <fullName evidence="1">Methyltransferase domain-containing protein</fullName>
    </submittedName>
</protein>
<organism evidence="1 2">
    <name type="scientific">Seiridium cardinale</name>
    <dbReference type="NCBI Taxonomy" id="138064"/>
    <lineage>
        <taxon>Eukaryota</taxon>
        <taxon>Fungi</taxon>
        <taxon>Dikarya</taxon>
        <taxon>Ascomycota</taxon>
        <taxon>Pezizomycotina</taxon>
        <taxon>Sordariomycetes</taxon>
        <taxon>Xylariomycetidae</taxon>
        <taxon>Amphisphaeriales</taxon>
        <taxon>Sporocadaceae</taxon>
        <taxon>Seiridium</taxon>
    </lineage>
</organism>
<keyword evidence="1" id="KW-0489">Methyltransferase</keyword>
<evidence type="ECO:0000313" key="2">
    <source>
        <dbReference type="Proteomes" id="UP001465668"/>
    </source>
</evidence>
<gene>
    <name evidence="1" type="ORF">SCAR479_05076</name>
</gene>
<proteinExistence type="predicted"/>
<reference evidence="1 2" key="1">
    <citation type="submission" date="2024-02" db="EMBL/GenBank/DDBJ databases">
        <title>First draft genome assembly of two strains of Seiridium cardinale.</title>
        <authorList>
            <person name="Emiliani G."/>
            <person name="Scali E."/>
        </authorList>
    </citation>
    <scope>NUCLEOTIDE SEQUENCE [LARGE SCALE GENOMIC DNA]</scope>
    <source>
        <strain evidence="1 2">BM-138-000479</strain>
    </source>
</reference>
<dbReference type="GO" id="GO:0032259">
    <property type="term" value="P:methylation"/>
    <property type="evidence" value="ECO:0007669"/>
    <property type="project" value="UniProtKB-KW"/>
</dbReference>
<keyword evidence="2" id="KW-1185">Reference proteome</keyword>
<dbReference type="EMBL" id="JARVKM010000017">
    <property type="protein sequence ID" value="KAK9778106.1"/>
    <property type="molecule type" value="Genomic_DNA"/>
</dbReference>